<keyword evidence="3" id="KW-0677">Repeat</keyword>
<dbReference type="Proteomes" id="UP000694920">
    <property type="component" value="Unplaced"/>
</dbReference>
<dbReference type="AlphaFoldDB" id="A0AAJ7VXC2"/>
<dbReference type="GO" id="GO:0005912">
    <property type="term" value="C:adherens junction"/>
    <property type="evidence" value="ECO:0007669"/>
    <property type="project" value="TreeGrafter"/>
</dbReference>
<feature type="region of interest" description="Disordered" evidence="8">
    <location>
        <begin position="449"/>
        <end position="479"/>
    </location>
</feature>
<dbReference type="InterPro" id="IPR013783">
    <property type="entry name" value="Ig-like_fold"/>
</dbReference>
<keyword evidence="5 9" id="KW-0472">Membrane</keyword>
<evidence type="ECO:0000313" key="12">
    <source>
        <dbReference type="Proteomes" id="UP000694920"/>
    </source>
</evidence>
<keyword evidence="2 10" id="KW-0732">Signal</keyword>
<keyword evidence="4" id="KW-0130">Cell adhesion</keyword>
<dbReference type="Gene3D" id="2.60.40.10">
    <property type="entry name" value="Immunoglobulins"/>
    <property type="match status" value="2"/>
</dbReference>
<evidence type="ECO:0000259" key="11">
    <source>
        <dbReference type="Pfam" id="PF08205"/>
    </source>
</evidence>
<evidence type="ECO:0000256" key="7">
    <source>
        <dbReference type="ARBA" id="ARBA00023180"/>
    </source>
</evidence>
<dbReference type="InterPro" id="IPR013162">
    <property type="entry name" value="CD80_C2-set"/>
</dbReference>
<feature type="transmembrane region" description="Helical" evidence="9">
    <location>
        <begin position="392"/>
        <end position="414"/>
    </location>
</feature>
<keyword evidence="9" id="KW-0812">Transmembrane</keyword>
<name>A0AAJ7VXC2_CEPCN</name>
<evidence type="ECO:0000256" key="1">
    <source>
        <dbReference type="ARBA" id="ARBA00004370"/>
    </source>
</evidence>
<evidence type="ECO:0000256" key="4">
    <source>
        <dbReference type="ARBA" id="ARBA00022889"/>
    </source>
</evidence>
<dbReference type="GeneID" id="107263603"/>
<protein>
    <submittedName>
        <fullName evidence="13">Fasciclin-3 isoform X1</fullName>
    </submittedName>
</protein>
<keyword evidence="6" id="KW-1015">Disulfide bond</keyword>
<keyword evidence="7" id="KW-0325">Glycoprotein</keyword>
<dbReference type="InterPro" id="IPR051427">
    <property type="entry name" value="Nectin/Nectin-like"/>
</dbReference>
<proteinExistence type="predicted"/>
<dbReference type="CTD" id="35097"/>
<accession>A0AAJ7VXC2</accession>
<feature type="domain" description="CD80-like immunoglobulin C2-set" evidence="11">
    <location>
        <begin position="159"/>
        <end position="233"/>
    </location>
</feature>
<evidence type="ECO:0000256" key="8">
    <source>
        <dbReference type="SAM" id="MobiDB-lite"/>
    </source>
</evidence>
<feature type="compositionally biased region" description="Basic and acidic residues" evidence="8">
    <location>
        <begin position="452"/>
        <end position="475"/>
    </location>
</feature>
<evidence type="ECO:0000313" key="13">
    <source>
        <dbReference type="RefSeq" id="XP_024936693.1"/>
    </source>
</evidence>
<dbReference type="InterPro" id="IPR036179">
    <property type="entry name" value="Ig-like_dom_sf"/>
</dbReference>
<keyword evidence="9" id="KW-1133">Transmembrane helix</keyword>
<dbReference type="PANTHER" id="PTHR23277">
    <property type="entry name" value="NECTIN-RELATED"/>
    <property type="match status" value="1"/>
</dbReference>
<evidence type="ECO:0000256" key="2">
    <source>
        <dbReference type="ARBA" id="ARBA00022729"/>
    </source>
</evidence>
<sequence length="577" mass="63472">MCATASNHHRMMTIIWVCLGIICATSVQALEQNMVVEIDPKTQTVVRLGDSLRILCRVAVPIEVCRVQIPGGSAMYLKPGQPPIDGVIQYSGSGMEAGECGVLIDRVKANNDGIFKCSLKPKDDQKESSATLKIVVAKPPQRPELLVSQASDHGRYRHNDKLLISCSARSGRPAANVSLYLDDELISHGERPTIYDSNVDDNSLAVQNISRTIHWTDNGKFLRCLASHVALNEPMETKLQLEVVYPPQPQPQGTIERFGYVVGQEGFVNVTVNANPRPTFIWRVNDEIIKEGETDEHNRLQSSTAIEMGKGTWVVKLKIISIQKSDTEKEYILEARNDEGAYEYRVMLSTSAEPAESMSNGNPSPHAHAGVFSHFYGKLSEQMHALGVNLDAGSIIGIVVGVLVLILIVFLLIFARATGRWCFADGSSTRNIGESDLADPAASVSLLRFHKSKTDETNGRRSDTESAGRYSRSEVDGAVPARRRRPKITLSQLFKRNKDKVSGADSDTVRTVVTVDDEKLQTTEQPAETNVSNPASGEGGIVYAELDLTQQQVTPRLINEDKTEYAEILYTKPPTDK</sequence>
<comment type="subcellular location">
    <subcellularLocation>
        <location evidence="1">Membrane</location>
    </subcellularLocation>
</comment>
<evidence type="ECO:0000256" key="5">
    <source>
        <dbReference type="ARBA" id="ARBA00023136"/>
    </source>
</evidence>
<dbReference type="SUPFAM" id="SSF48726">
    <property type="entry name" value="Immunoglobulin"/>
    <property type="match status" value="2"/>
</dbReference>
<evidence type="ECO:0000256" key="6">
    <source>
        <dbReference type="ARBA" id="ARBA00023157"/>
    </source>
</evidence>
<evidence type="ECO:0000256" key="10">
    <source>
        <dbReference type="SAM" id="SignalP"/>
    </source>
</evidence>
<evidence type="ECO:0000256" key="9">
    <source>
        <dbReference type="SAM" id="Phobius"/>
    </source>
</evidence>
<feature type="chain" id="PRO_5042496852" evidence="10">
    <location>
        <begin position="30"/>
        <end position="577"/>
    </location>
</feature>
<dbReference type="Pfam" id="PF08205">
    <property type="entry name" value="C2-set_2"/>
    <property type="match status" value="1"/>
</dbReference>
<gene>
    <name evidence="13" type="primary">LOC107263603</name>
</gene>
<dbReference type="RefSeq" id="XP_024936693.1">
    <property type="nucleotide sequence ID" value="XM_025080925.1"/>
</dbReference>
<dbReference type="GO" id="GO:0016020">
    <property type="term" value="C:membrane"/>
    <property type="evidence" value="ECO:0007669"/>
    <property type="project" value="UniProtKB-SubCell"/>
</dbReference>
<dbReference type="GO" id="GO:0007157">
    <property type="term" value="P:heterophilic cell-cell adhesion via plasma membrane cell adhesion molecules"/>
    <property type="evidence" value="ECO:0007669"/>
    <property type="project" value="TreeGrafter"/>
</dbReference>
<organism evidence="12 13">
    <name type="scientific">Cephus cinctus</name>
    <name type="common">Wheat stem sawfly</name>
    <dbReference type="NCBI Taxonomy" id="211228"/>
    <lineage>
        <taxon>Eukaryota</taxon>
        <taxon>Metazoa</taxon>
        <taxon>Ecdysozoa</taxon>
        <taxon>Arthropoda</taxon>
        <taxon>Hexapoda</taxon>
        <taxon>Insecta</taxon>
        <taxon>Pterygota</taxon>
        <taxon>Neoptera</taxon>
        <taxon>Endopterygota</taxon>
        <taxon>Hymenoptera</taxon>
        <taxon>Cephoidea</taxon>
        <taxon>Cephidae</taxon>
        <taxon>Cephus</taxon>
    </lineage>
</organism>
<reference evidence="13" key="1">
    <citation type="submission" date="2025-08" db="UniProtKB">
        <authorList>
            <consortium name="RefSeq"/>
        </authorList>
    </citation>
    <scope>IDENTIFICATION</scope>
</reference>
<feature type="signal peptide" evidence="10">
    <location>
        <begin position="1"/>
        <end position="29"/>
    </location>
</feature>
<dbReference type="PANTHER" id="PTHR23277:SF108">
    <property type="entry name" value="FASCICLIN-3"/>
    <property type="match status" value="1"/>
</dbReference>
<keyword evidence="12" id="KW-1185">Reference proteome</keyword>
<evidence type="ECO:0000256" key="3">
    <source>
        <dbReference type="ARBA" id="ARBA00022737"/>
    </source>
</evidence>
<dbReference type="GO" id="GO:0007156">
    <property type="term" value="P:homophilic cell adhesion via plasma membrane adhesion molecules"/>
    <property type="evidence" value="ECO:0007669"/>
    <property type="project" value="TreeGrafter"/>
</dbReference>